<dbReference type="Proteomes" id="UP001371224">
    <property type="component" value="Unassembled WGS sequence"/>
</dbReference>
<evidence type="ECO:0000313" key="3">
    <source>
        <dbReference type="Proteomes" id="UP001371224"/>
    </source>
</evidence>
<proteinExistence type="predicted"/>
<dbReference type="EMBL" id="JBBDGM010000005">
    <property type="protein sequence ID" value="MEJ1088019.1"/>
    <property type="molecule type" value="Genomic_DNA"/>
</dbReference>
<evidence type="ECO:0000313" key="2">
    <source>
        <dbReference type="EMBL" id="MEJ1088019.1"/>
    </source>
</evidence>
<keyword evidence="1" id="KW-0812">Transmembrane</keyword>
<organism evidence="2 3">
    <name type="scientific">Microbacterium bandirmense</name>
    <dbReference type="NCBI Taxonomy" id="3122050"/>
    <lineage>
        <taxon>Bacteria</taxon>
        <taxon>Bacillati</taxon>
        <taxon>Actinomycetota</taxon>
        <taxon>Actinomycetes</taxon>
        <taxon>Micrococcales</taxon>
        <taxon>Microbacteriaceae</taxon>
        <taxon>Microbacterium</taxon>
    </lineage>
</organism>
<feature type="transmembrane region" description="Helical" evidence="1">
    <location>
        <begin position="22"/>
        <end position="42"/>
    </location>
</feature>
<feature type="non-terminal residue" evidence="2">
    <location>
        <position position="1"/>
    </location>
</feature>
<sequence>SRDKVGFVGDNEGMLTMNEPQVWTLIGVFAGSLGIIVTLVVAMMKNMATGLRTEMRLGFEAVGVRFDAVDRRFDGIDKRLDGVDKRLDGLDSRVGRLEARFDHLERDVTTLFRRDFGESI</sequence>
<keyword evidence="1" id="KW-0472">Membrane</keyword>
<keyword evidence="1" id="KW-1133">Transmembrane helix</keyword>
<accession>A0ABU8L9M4</accession>
<gene>
    <name evidence="2" type="ORF">WDU99_06780</name>
</gene>
<reference evidence="2 3" key="1">
    <citation type="submission" date="2024-02" db="EMBL/GenBank/DDBJ databases">
        <authorList>
            <person name="Saticioglu I.B."/>
        </authorList>
    </citation>
    <scope>NUCLEOTIDE SEQUENCE [LARGE SCALE GENOMIC DNA]</scope>
    <source>
        <strain evidence="2 3">Mu-80</strain>
    </source>
</reference>
<dbReference type="Gene3D" id="1.20.1270.70">
    <property type="entry name" value="Designed single chain three-helix bundle"/>
    <property type="match status" value="1"/>
</dbReference>
<name>A0ABU8L9M4_9MICO</name>
<protein>
    <submittedName>
        <fullName evidence="2">Uncharacterized protein</fullName>
    </submittedName>
</protein>
<keyword evidence="3" id="KW-1185">Reference proteome</keyword>
<dbReference type="RefSeq" id="WP_337331690.1">
    <property type="nucleotide sequence ID" value="NZ_JBBDGM010000005.1"/>
</dbReference>
<comment type="caution">
    <text evidence="2">The sequence shown here is derived from an EMBL/GenBank/DDBJ whole genome shotgun (WGS) entry which is preliminary data.</text>
</comment>
<evidence type="ECO:0000256" key="1">
    <source>
        <dbReference type="SAM" id="Phobius"/>
    </source>
</evidence>